<proteinExistence type="predicted"/>
<dbReference type="EMBL" id="JAPDDR010000009">
    <property type="protein sequence ID" value="MCW1915437.1"/>
    <property type="molecule type" value="Genomic_DNA"/>
</dbReference>
<dbReference type="NCBIfam" id="TIGR02532">
    <property type="entry name" value="IV_pilin_GFxxxE"/>
    <property type="match status" value="1"/>
</dbReference>
<dbReference type="InterPro" id="IPR002416">
    <property type="entry name" value="T2SS_protein-GspH"/>
</dbReference>
<keyword evidence="4" id="KW-1133">Transmembrane helix</keyword>
<accession>A0ABT3G731</accession>
<evidence type="ECO:0000256" key="5">
    <source>
        <dbReference type="ARBA" id="ARBA00023136"/>
    </source>
</evidence>
<keyword evidence="2" id="KW-0488">Methylation</keyword>
<comment type="caution">
    <text evidence="7">The sequence shown here is derived from an EMBL/GenBank/DDBJ whole genome shotgun (WGS) entry which is preliminary data.</text>
</comment>
<dbReference type="InterPro" id="IPR012902">
    <property type="entry name" value="N_methyl_site"/>
</dbReference>
<dbReference type="Pfam" id="PF07963">
    <property type="entry name" value="N_methyl"/>
    <property type="match status" value="1"/>
</dbReference>
<dbReference type="InterPro" id="IPR045584">
    <property type="entry name" value="Pilin-like"/>
</dbReference>
<dbReference type="PRINTS" id="PR00885">
    <property type="entry name" value="BCTERIALGSPH"/>
</dbReference>
<keyword evidence="3" id="KW-0812">Transmembrane</keyword>
<evidence type="ECO:0000256" key="2">
    <source>
        <dbReference type="ARBA" id="ARBA00022481"/>
    </source>
</evidence>
<name>A0ABT3G731_9BACT</name>
<sequence length="253" mass="28026">MKVAAPGTSRRRGFTLLELVLALLLMSLLVGMIFSTFSANMQLGNAVMQTQNEEGERKAMFELLGKMFGTLPGNARMELSSNDAGAQYLSDLTLQNVPLAFTWGGTEKVAKAVRLSTVPRRDGYLDIVLRYYEEEILQDSDNQETNTSLEPFAEVVLLEDVRTFEWQVLDGRTMEWAYDWDLVGRLPLQMELTVAFGANGEFMKQIFWIPPKQDPEVMMRQLQQQQRGGGGGGGPGGGGGDGDKPDIPPIEVK</sequence>
<dbReference type="Proteomes" id="UP001165653">
    <property type="component" value="Unassembled WGS sequence"/>
</dbReference>
<feature type="region of interest" description="Disordered" evidence="6">
    <location>
        <begin position="218"/>
        <end position="253"/>
    </location>
</feature>
<dbReference type="SUPFAM" id="SSF54523">
    <property type="entry name" value="Pili subunits"/>
    <property type="match status" value="1"/>
</dbReference>
<protein>
    <submittedName>
        <fullName evidence="7">Prepilin-type N-terminal cleavage/methylation domain-containing protein</fullName>
    </submittedName>
</protein>
<evidence type="ECO:0000256" key="6">
    <source>
        <dbReference type="SAM" id="MobiDB-lite"/>
    </source>
</evidence>
<evidence type="ECO:0000256" key="1">
    <source>
        <dbReference type="ARBA" id="ARBA00004167"/>
    </source>
</evidence>
<feature type="compositionally biased region" description="Basic and acidic residues" evidence="6">
    <location>
        <begin position="241"/>
        <end position="253"/>
    </location>
</feature>
<gene>
    <name evidence="7" type="ORF">OJ996_17765</name>
</gene>
<evidence type="ECO:0000313" key="7">
    <source>
        <dbReference type="EMBL" id="MCW1915437.1"/>
    </source>
</evidence>
<evidence type="ECO:0000256" key="3">
    <source>
        <dbReference type="ARBA" id="ARBA00022692"/>
    </source>
</evidence>
<dbReference type="PROSITE" id="PS00409">
    <property type="entry name" value="PROKAR_NTER_METHYL"/>
    <property type="match status" value="1"/>
</dbReference>
<keyword evidence="5" id="KW-0472">Membrane</keyword>
<reference evidence="7" key="1">
    <citation type="submission" date="2022-10" db="EMBL/GenBank/DDBJ databases">
        <title>Luteolibacter sp. GHJ8, whole genome shotgun sequencing project.</title>
        <authorList>
            <person name="Zhao G."/>
            <person name="Shen L."/>
        </authorList>
    </citation>
    <scope>NUCLEOTIDE SEQUENCE</scope>
    <source>
        <strain evidence="7">GHJ8</strain>
    </source>
</reference>
<dbReference type="RefSeq" id="WP_264514986.1">
    <property type="nucleotide sequence ID" value="NZ_JAPDDR010000009.1"/>
</dbReference>
<evidence type="ECO:0000256" key="4">
    <source>
        <dbReference type="ARBA" id="ARBA00022989"/>
    </source>
</evidence>
<organism evidence="7 8">
    <name type="scientific">Luteolibacter rhizosphaerae</name>
    <dbReference type="NCBI Taxonomy" id="2989719"/>
    <lineage>
        <taxon>Bacteria</taxon>
        <taxon>Pseudomonadati</taxon>
        <taxon>Verrucomicrobiota</taxon>
        <taxon>Verrucomicrobiia</taxon>
        <taxon>Verrucomicrobiales</taxon>
        <taxon>Verrucomicrobiaceae</taxon>
        <taxon>Luteolibacter</taxon>
    </lineage>
</organism>
<keyword evidence="8" id="KW-1185">Reference proteome</keyword>
<feature type="compositionally biased region" description="Gly residues" evidence="6">
    <location>
        <begin position="227"/>
        <end position="240"/>
    </location>
</feature>
<evidence type="ECO:0000313" key="8">
    <source>
        <dbReference type="Proteomes" id="UP001165653"/>
    </source>
</evidence>
<comment type="subcellular location">
    <subcellularLocation>
        <location evidence="1">Membrane</location>
        <topology evidence="1">Single-pass membrane protein</topology>
    </subcellularLocation>
</comment>